<dbReference type="Proteomes" id="UP000182200">
    <property type="component" value="Unassembled WGS sequence"/>
</dbReference>
<evidence type="ECO:0000256" key="10">
    <source>
        <dbReference type="ARBA" id="ARBA00023146"/>
    </source>
</evidence>
<dbReference type="InterPro" id="IPR045864">
    <property type="entry name" value="aa-tRNA-synth_II/BPL/LPL"/>
</dbReference>
<name>A0A0P1M2H1_9BACT</name>
<evidence type="ECO:0000313" key="14">
    <source>
        <dbReference type="EMBL" id="CUS93415.1"/>
    </source>
</evidence>
<dbReference type="InterPro" id="IPR018164">
    <property type="entry name" value="Ala-tRNA-synth_IIc_N"/>
</dbReference>
<dbReference type="InterPro" id="IPR018162">
    <property type="entry name" value="Ala-tRNA-ligase_IIc_anticod-bd"/>
</dbReference>
<evidence type="ECO:0000256" key="4">
    <source>
        <dbReference type="ARBA" id="ARBA00022723"/>
    </source>
</evidence>
<dbReference type="EMBL" id="FAOP01000001">
    <property type="protein sequence ID" value="CUU00921.1"/>
    <property type="molecule type" value="Genomic_DNA"/>
</dbReference>
<dbReference type="GO" id="GO:0005524">
    <property type="term" value="F:ATP binding"/>
    <property type="evidence" value="ECO:0007669"/>
    <property type="project" value="UniProtKB-UniRule"/>
</dbReference>
<dbReference type="HAMAP" id="MF_00036_B">
    <property type="entry name" value="Ala_tRNA_synth_B"/>
    <property type="match status" value="1"/>
</dbReference>
<dbReference type="FunFam" id="3.30.930.10:FF:000004">
    <property type="entry name" value="Alanine--tRNA ligase"/>
    <property type="match status" value="1"/>
</dbReference>
<sequence>MKAKDIRTSFVKFFEKRGHTFVPSSPVIPFDDPTLLFTNAGMNQFKDVFLGTGTRPYKRAVNYQKCIRVSGKHNDLEEVGKDTYHHTFFEMLGNWSFGDYYKKEAIEWAWELLTKEWQLPKDKLYATVFKDDDEAEELWKKVTDIAHDRILRFDEKSNFWEMGDTGPCGPCSEIHIDLGEGTCNKNHKCGVNVDGCSRFIELWNLVFIQFNRNEKGELEPLPAKHVDTGMGLERIVAVLQGKNSNYDTDLFQPLIEEISKLTGKEYIGDKNQVAMRVIADHIRMLTFAITDGAVPSNEGRGYVLRRILRRASRYARNLDMHEPFIYKLVDKVVEIMGEAYPEIEPRKEFVKNVIKTEEENFNQTLDRGIEIFENEISKLEKKGIKIFPGEIAFKLYDTYGFPIDLTNLMAQERGFEVDLKTFEELMEEQRERSREATKKIFAEGRASIAEKVEVLLRKGDVTKTEFNPDLKEYELEVNDESNRAILLSSDDEHIDQIVFSKKTIFYPESGGQVGDTGKLIYPGGEIEIIDTQRVDDLIIHFIPKIKKDSKLAREIESYVKSGGKFIAKIDVDRRKSIMKNHSATHLLHSALRKVLGTHVQQAGSLVAPDRLRFDFTHPRKLGREEIEMVEHLVNTVIFEDIELVKEYKPLKQALEEGALAFFGDKYGDIVRTVKIGDFSYELCGGTHLDRTIETGYFKIIYEGSIASGVRRVEAITGKALEKYLKEKEMEIERLSEKIDLILEEKQNLEKELSKLKLKLASDEIEKAVNSANAVKIDNFKVVAIKVSANDVDELKQFGDILRNKIGSGVGLLASVTENKINFVCVVTDDLVKEKKLDAVKIVREVTKITGGGGGGRPNMATAGGKDVAKLDEAMRNLVNVVKKLIQQ</sequence>
<keyword evidence="8 11" id="KW-0694">RNA-binding</keyword>
<keyword evidence="3 11" id="KW-0436">Ligase</keyword>
<evidence type="ECO:0000313" key="16">
    <source>
        <dbReference type="Proteomes" id="UP000182011"/>
    </source>
</evidence>
<keyword evidence="7 11" id="KW-0067">ATP-binding</keyword>
<dbReference type="Gene3D" id="3.30.930.10">
    <property type="entry name" value="Bira Bifunctional Protein, Domain 2"/>
    <property type="match status" value="1"/>
</dbReference>
<dbReference type="Gene3D" id="2.40.30.130">
    <property type="match status" value="1"/>
</dbReference>
<dbReference type="Pfam" id="PF02272">
    <property type="entry name" value="DHHA1"/>
    <property type="match status" value="1"/>
</dbReference>
<keyword evidence="17" id="KW-1185">Reference proteome</keyword>
<dbReference type="Gene3D" id="3.30.980.10">
    <property type="entry name" value="Threonyl-trna Synthetase, Chain A, domain 2"/>
    <property type="match status" value="1"/>
</dbReference>
<accession>A0A0P1MDB7</accession>
<dbReference type="AlphaFoldDB" id="A0A0P1M2H1"/>
<dbReference type="Proteomes" id="UP000182011">
    <property type="component" value="Unassembled WGS sequence"/>
</dbReference>
<dbReference type="SMART" id="SM00863">
    <property type="entry name" value="tRNA_SAD"/>
    <property type="match status" value="1"/>
</dbReference>
<comment type="subcellular location">
    <subcellularLocation>
        <location evidence="11">Cytoplasm</location>
    </subcellularLocation>
</comment>
<dbReference type="InterPro" id="IPR002318">
    <property type="entry name" value="Ala-tRNA-lgiase_IIc"/>
</dbReference>
<gene>
    <name evidence="11" type="primary">alaS</name>
    <name evidence="15" type="ORF">JGI4_00135</name>
    <name evidence="14" type="ORF">JGI8_01813</name>
</gene>
<dbReference type="Pfam" id="PF01411">
    <property type="entry name" value="tRNA-synt_2c"/>
    <property type="match status" value="1"/>
</dbReference>
<dbReference type="CDD" id="cd00673">
    <property type="entry name" value="AlaRS_core"/>
    <property type="match status" value="1"/>
</dbReference>
<keyword evidence="11" id="KW-0963">Cytoplasm</keyword>
<dbReference type="SUPFAM" id="SSF55681">
    <property type="entry name" value="Class II aaRS and biotin synthetases"/>
    <property type="match status" value="1"/>
</dbReference>
<dbReference type="PANTHER" id="PTHR11777:SF9">
    <property type="entry name" value="ALANINE--TRNA LIGASE, CYTOPLASMIC"/>
    <property type="match status" value="1"/>
</dbReference>
<feature type="binding site" evidence="11">
    <location>
        <position position="687"/>
    </location>
    <ligand>
        <name>Zn(2+)</name>
        <dbReference type="ChEBI" id="CHEBI:29105"/>
    </ligand>
</feature>
<feature type="binding site" evidence="11">
    <location>
        <position position="581"/>
    </location>
    <ligand>
        <name>Zn(2+)</name>
        <dbReference type="ChEBI" id="CHEBI:29105"/>
    </ligand>
</feature>
<dbReference type="FunFam" id="3.10.310.40:FF:000001">
    <property type="entry name" value="Alanine--tRNA ligase"/>
    <property type="match status" value="1"/>
</dbReference>
<evidence type="ECO:0000256" key="6">
    <source>
        <dbReference type="ARBA" id="ARBA00022833"/>
    </source>
</evidence>
<keyword evidence="9 11" id="KW-0648">Protein biosynthesis</keyword>
<comment type="cofactor">
    <cofactor evidence="11">
        <name>Zn(2+)</name>
        <dbReference type="ChEBI" id="CHEBI:29105"/>
    </cofactor>
    <text evidence="11">Binds 1 zinc ion per subunit.</text>
</comment>
<evidence type="ECO:0000256" key="2">
    <source>
        <dbReference type="ARBA" id="ARBA00022555"/>
    </source>
</evidence>
<feature type="binding site" evidence="11">
    <location>
        <position position="585"/>
    </location>
    <ligand>
        <name>Zn(2+)</name>
        <dbReference type="ChEBI" id="CHEBI:29105"/>
    </ligand>
</feature>
<accession>A0A0P1MR03</accession>
<keyword evidence="6 11" id="KW-0862">Zinc</keyword>
<accession>A0A0P1M2H1</accession>
<dbReference type="GO" id="GO:0004813">
    <property type="term" value="F:alanine-tRNA ligase activity"/>
    <property type="evidence" value="ECO:0007669"/>
    <property type="project" value="UniProtKB-UniRule"/>
</dbReference>
<dbReference type="InterPro" id="IPR003156">
    <property type="entry name" value="DHHA1_dom"/>
</dbReference>
<dbReference type="PRINTS" id="PR00980">
    <property type="entry name" value="TRNASYNTHALA"/>
</dbReference>
<dbReference type="PANTHER" id="PTHR11777">
    <property type="entry name" value="ALANYL-TRNA SYNTHETASE"/>
    <property type="match status" value="1"/>
</dbReference>
<feature type="binding site" evidence="11">
    <location>
        <position position="683"/>
    </location>
    <ligand>
        <name>Zn(2+)</name>
        <dbReference type="ChEBI" id="CHEBI:29105"/>
    </ligand>
</feature>
<keyword evidence="5 11" id="KW-0547">Nucleotide-binding</keyword>
<evidence type="ECO:0000256" key="11">
    <source>
        <dbReference type="HAMAP-Rule" id="MF_00036"/>
    </source>
</evidence>
<dbReference type="RefSeq" id="WP_075432424.1">
    <property type="nucleotide sequence ID" value="NZ_CZVI01000035.1"/>
</dbReference>
<dbReference type="EMBL" id="CZVI01000035">
    <property type="protein sequence ID" value="CUS93415.1"/>
    <property type="molecule type" value="Genomic_DNA"/>
</dbReference>
<evidence type="ECO:0000256" key="3">
    <source>
        <dbReference type="ARBA" id="ARBA00022598"/>
    </source>
</evidence>
<dbReference type="InterPro" id="IPR018163">
    <property type="entry name" value="Thr/Ala-tRNA-synth_IIc_edit"/>
</dbReference>
<evidence type="ECO:0000259" key="13">
    <source>
        <dbReference type="PROSITE" id="PS50860"/>
    </source>
</evidence>
<accession>A0A0N7MRC8</accession>
<reference evidence="14 17" key="1">
    <citation type="submission" date="2015-11" db="EMBL/GenBank/DDBJ databases">
        <authorList>
            <person name="Varghese N."/>
        </authorList>
    </citation>
    <scope>NUCLEOTIDE SEQUENCE [LARGE SCALE GENOMIC DNA]</scope>
    <source>
        <strain evidence="14 17">JGI-8</strain>
    </source>
</reference>
<dbReference type="FunFam" id="3.30.980.10:FF:000004">
    <property type="entry name" value="Alanine--tRNA ligase, cytoplasmic"/>
    <property type="match status" value="1"/>
</dbReference>
<dbReference type="NCBIfam" id="TIGR00344">
    <property type="entry name" value="alaS"/>
    <property type="match status" value="1"/>
</dbReference>
<dbReference type="GO" id="GO:0006419">
    <property type="term" value="P:alanyl-tRNA aminoacylation"/>
    <property type="evidence" value="ECO:0007669"/>
    <property type="project" value="UniProtKB-UniRule"/>
</dbReference>
<dbReference type="InterPro" id="IPR012947">
    <property type="entry name" value="tRNA_SAD"/>
</dbReference>
<feature type="coiled-coil region" evidence="12">
    <location>
        <begin position="717"/>
        <end position="765"/>
    </location>
</feature>
<evidence type="ECO:0000313" key="15">
    <source>
        <dbReference type="EMBL" id="CUU00921.1"/>
    </source>
</evidence>
<dbReference type="SUPFAM" id="SSF50447">
    <property type="entry name" value="Translation proteins"/>
    <property type="match status" value="1"/>
</dbReference>
<dbReference type="Gene3D" id="3.30.54.20">
    <property type="match status" value="1"/>
</dbReference>
<dbReference type="EC" id="6.1.1.7" evidence="11"/>
<comment type="similarity">
    <text evidence="1 11">Belongs to the class-II aminoacyl-tRNA synthetase family.</text>
</comment>
<dbReference type="Pfam" id="PF07973">
    <property type="entry name" value="tRNA_SAD"/>
    <property type="match status" value="1"/>
</dbReference>
<evidence type="ECO:0000256" key="12">
    <source>
        <dbReference type="SAM" id="Coils"/>
    </source>
</evidence>
<dbReference type="InterPro" id="IPR009000">
    <property type="entry name" value="Transl_B-barrel_sf"/>
</dbReference>
<evidence type="ECO:0000313" key="17">
    <source>
        <dbReference type="Proteomes" id="UP000182200"/>
    </source>
</evidence>
<dbReference type="STRING" id="1633631.GCA_001442925_00135"/>
<keyword evidence="10 11" id="KW-0030">Aminoacyl-tRNA synthetase</keyword>
<comment type="domain">
    <text evidence="11">Consists of three domains; the N-terminal catalytic domain, the editing domain and the C-terminal C-Ala domain. The editing domain removes incorrectly charged amino acids, while the C-Ala domain, along with tRNA(Ala), serves as a bridge to cooperatively bring together the editing and aminoacylation centers thus stimulating deacylation of misacylated tRNAs.</text>
</comment>
<accession>A0A0S4MQ78</accession>
<evidence type="ECO:0000256" key="9">
    <source>
        <dbReference type="ARBA" id="ARBA00022917"/>
    </source>
</evidence>
<organism evidence="15 16">
    <name type="scientific">Candidatus Kryptonium thompsonii</name>
    <dbReference type="NCBI Taxonomy" id="1633631"/>
    <lineage>
        <taxon>Bacteria</taxon>
        <taxon>Pseudomonadati</taxon>
        <taxon>Candidatus Kryptoniota</taxon>
        <taxon>Candidatus Kryptonium</taxon>
    </lineage>
</organism>
<dbReference type="InterPro" id="IPR023033">
    <property type="entry name" value="Ala_tRNA_ligase_euk/bac"/>
</dbReference>
<dbReference type="SUPFAM" id="SSF101353">
    <property type="entry name" value="Putative anticodon-binding domain of alanyl-tRNA synthetase (AlaRS)"/>
    <property type="match status" value="1"/>
</dbReference>
<protein>
    <recommendedName>
        <fullName evidence="11">Alanine--tRNA ligase</fullName>
        <ecNumber evidence="11">6.1.1.7</ecNumber>
    </recommendedName>
    <alternativeName>
        <fullName evidence="11">Alanyl-tRNA synthetase</fullName>
        <shortName evidence="11">AlaRS</shortName>
    </alternativeName>
</protein>
<keyword evidence="12" id="KW-0175">Coiled coil</keyword>
<comment type="catalytic activity">
    <reaction evidence="11">
        <text>tRNA(Ala) + L-alanine + ATP = L-alanyl-tRNA(Ala) + AMP + diphosphate</text>
        <dbReference type="Rhea" id="RHEA:12540"/>
        <dbReference type="Rhea" id="RHEA-COMP:9657"/>
        <dbReference type="Rhea" id="RHEA-COMP:9923"/>
        <dbReference type="ChEBI" id="CHEBI:30616"/>
        <dbReference type="ChEBI" id="CHEBI:33019"/>
        <dbReference type="ChEBI" id="CHEBI:57972"/>
        <dbReference type="ChEBI" id="CHEBI:78442"/>
        <dbReference type="ChEBI" id="CHEBI:78497"/>
        <dbReference type="ChEBI" id="CHEBI:456215"/>
        <dbReference type="EC" id="6.1.1.7"/>
    </reaction>
</comment>
<dbReference type="GO" id="GO:0008270">
    <property type="term" value="F:zinc ion binding"/>
    <property type="evidence" value="ECO:0007669"/>
    <property type="project" value="UniProtKB-UniRule"/>
</dbReference>
<dbReference type="GO" id="GO:0002161">
    <property type="term" value="F:aminoacyl-tRNA deacylase activity"/>
    <property type="evidence" value="ECO:0007669"/>
    <property type="project" value="TreeGrafter"/>
</dbReference>
<dbReference type="PROSITE" id="PS50860">
    <property type="entry name" value="AA_TRNA_LIGASE_II_ALA"/>
    <property type="match status" value="1"/>
</dbReference>
<reference evidence="15 16" key="2">
    <citation type="submission" date="2015-11" db="EMBL/GenBank/DDBJ databases">
        <authorList>
            <person name="Zhang Y."/>
            <person name="Guo Z."/>
        </authorList>
    </citation>
    <scope>NUCLEOTIDE SEQUENCE [LARGE SCALE GENOMIC DNA]</scope>
    <source>
        <strain evidence="15">JGI-4</strain>
    </source>
</reference>
<feature type="domain" description="Alanyl-transfer RNA synthetases family profile" evidence="13">
    <location>
        <begin position="1"/>
        <end position="726"/>
    </location>
</feature>
<dbReference type="GO" id="GO:0000049">
    <property type="term" value="F:tRNA binding"/>
    <property type="evidence" value="ECO:0007669"/>
    <property type="project" value="UniProtKB-KW"/>
</dbReference>
<evidence type="ECO:0000256" key="1">
    <source>
        <dbReference type="ARBA" id="ARBA00008226"/>
    </source>
</evidence>
<evidence type="ECO:0000256" key="5">
    <source>
        <dbReference type="ARBA" id="ARBA00022741"/>
    </source>
</evidence>
<proteinExistence type="inferred from homology"/>
<dbReference type="Gene3D" id="3.10.310.40">
    <property type="match status" value="1"/>
</dbReference>
<dbReference type="GO" id="GO:0005737">
    <property type="term" value="C:cytoplasm"/>
    <property type="evidence" value="ECO:0007669"/>
    <property type="project" value="UniProtKB-SubCell"/>
</dbReference>
<evidence type="ECO:0000256" key="8">
    <source>
        <dbReference type="ARBA" id="ARBA00022884"/>
    </source>
</evidence>
<evidence type="ECO:0000256" key="7">
    <source>
        <dbReference type="ARBA" id="ARBA00022840"/>
    </source>
</evidence>
<keyword evidence="2 11" id="KW-0820">tRNA-binding</keyword>
<dbReference type="InterPro" id="IPR018165">
    <property type="entry name" value="Ala-tRNA-synth_IIc_core"/>
</dbReference>
<comment type="function">
    <text evidence="11">Catalyzes the attachment of alanine to tRNA(Ala) in a two-step reaction: alanine is first activated by ATP to form Ala-AMP and then transferred to the acceptor end of tRNA(Ala). Also edits incorrectly charged Ser-tRNA(Ala) and Gly-tRNA(Ala) via its editing domain.</text>
</comment>
<keyword evidence="4 11" id="KW-0479">Metal-binding</keyword>
<dbReference type="SUPFAM" id="SSF55186">
    <property type="entry name" value="ThrRS/AlaRS common domain"/>
    <property type="match status" value="1"/>
</dbReference>
<dbReference type="InterPro" id="IPR050058">
    <property type="entry name" value="Ala-tRNA_ligase"/>
</dbReference>